<evidence type="ECO:0000313" key="5">
    <source>
        <dbReference type="Proteomes" id="UP000220106"/>
    </source>
</evidence>
<accession>A0AAX0RT45</accession>
<name>A0AAX0RT45_9BACI</name>
<comment type="caution">
    <text evidence="4">The sequence shown here is derived from an EMBL/GenBank/DDBJ whole genome shotgun (WGS) entry which is preliminary data.</text>
</comment>
<dbReference type="Pfam" id="PF00158">
    <property type="entry name" value="Sigma54_activat"/>
    <property type="match status" value="1"/>
</dbReference>
<dbReference type="InterPro" id="IPR027417">
    <property type="entry name" value="P-loop_NTPase"/>
</dbReference>
<evidence type="ECO:0000313" key="4">
    <source>
        <dbReference type="EMBL" id="PEJ37808.1"/>
    </source>
</evidence>
<dbReference type="PROSITE" id="PS50045">
    <property type="entry name" value="SIGMA54_INTERACT_4"/>
    <property type="match status" value="1"/>
</dbReference>
<dbReference type="InterPro" id="IPR002078">
    <property type="entry name" value="Sigma_54_int"/>
</dbReference>
<sequence length="67" mass="7255">MKVNCAAIPAELFESELFGYAEGAFTEPKKGGKAGLFEKANTGTILLDEIGELPKLMQAKLLRVLQD</sequence>
<dbReference type="Proteomes" id="UP000220106">
    <property type="component" value="Unassembled WGS sequence"/>
</dbReference>
<dbReference type="AlphaFoldDB" id="A0AAX0RT45"/>
<protein>
    <recommendedName>
        <fullName evidence="3">Sigma-54 factor interaction domain-containing protein</fullName>
    </recommendedName>
</protein>
<dbReference type="EMBL" id="NUEQ01000004">
    <property type="protein sequence ID" value="PEJ37808.1"/>
    <property type="molecule type" value="Genomic_DNA"/>
</dbReference>
<feature type="domain" description="Sigma-54 factor interaction" evidence="3">
    <location>
        <begin position="1"/>
        <end position="67"/>
    </location>
</feature>
<gene>
    <name evidence="4" type="ORF">CN689_02285</name>
</gene>
<evidence type="ECO:0000256" key="2">
    <source>
        <dbReference type="ARBA" id="ARBA00022840"/>
    </source>
</evidence>
<dbReference type="PROSITE" id="PS00676">
    <property type="entry name" value="SIGMA54_INTERACT_2"/>
    <property type="match status" value="1"/>
</dbReference>
<evidence type="ECO:0000256" key="1">
    <source>
        <dbReference type="ARBA" id="ARBA00022741"/>
    </source>
</evidence>
<organism evidence="4 5">
    <name type="scientific">Peribacillus butanolivorans</name>
    <dbReference type="NCBI Taxonomy" id="421767"/>
    <lineage>
        <taxon>Bacteria</taxon>
        <taxon>Bacillati</taxon>
        <taxon>Bacillota</taxon>
        <taxon>Bacilli</taxon>
        <taxon>Bacillales</taxon>
        <taxon>Bacillaceae</taxon>
        <taxon>Peribacillus</taxon>
    </lineage>
</organism>
<dbReference type="PANTHER" id="PTHR32071">
    <property type="entry name" value="TRANSCRIPTIONAL REGULATORY PROTEIN"/>
    <property type="match status" value="1"/>
</dbReference>
<evidence type="ECO:0000259" key="3">
    <source>
        <dbReference type="PROSITE" id="PS50045"/>
    </source>
</evidence>
<keyword evidence="2" id="KW-0067">ATP-binding</keyword>
<dbReference type="PANTHER" id="PTHR32071:SF121">
    <property type="entry name" value="SIGMA L-DEPENDENT TRANSCRIPTIONAL REGULATOR YQIR-RELATED"/>
    <property type="match status" value="1"/>
</dbReference>
<dbReference type="SUPFAM" id="SSF52540">
    <property type="entry name" value="P-loop containing nucleoside triphosphate hydrolases"/>
    <property type="match status" value="1"/>
</dbReference>
<keyword evidence="1" id="KW-0547">Nucleotide-binding</keyword>
<dbReference type="InterPro" id="IPR025943">
    <property type="entry name" value="Sigma_54_int_dom_ATP-bd_2"/>
</dbReference>
<dbReference type="Gene3D" id="3.40.50.300">
    <property type="entry name" value="P-loop containing nucleotide triphosphate hydrolases"/>
    <property type="match status" value="1"/>
</dbReference>
<reference evidence="4 5" key="1">
    <citation type="submission" date="2017-09" db="EMBL/GenBank/DDBJ databases">
        <title>Large-scale bioinformatics analysis of Bacillus genomes uncovers conserved roles of natural products in bacterial physiology.</title>
        <authorList>
            <consortium name="Agbiome Team Llc"/>
            <person name="Bleich R.M."/>
            <person name="Kirk G.J."/>
            <person name="Santa Maria K.C."/>
            <person name="Allen S.E."/>
            <person name="Farag S."/>
            <person name="Shank E.A."/>
            <person name="Bowers A."/>
        </authorList>
    </citation>
    <scope>NUCLEOTIDE SEQUENCE [LARGE SCALE GENOMIC DNA]</scope>
    <source>
        <strain evidence="4 5">AFS003229</strain>
    </source>
</reference>
<dbReference type="GO" id="GO:0005524">
    <property type="term" value="F:ATP binding"/>
    <property type="evidence" value="ECO:0007669"/>
    <property type="project" value="UniProtKB-KW"/>
</dbReference>
<proteinExistence type="predicted"/>
<dbReference type="GO" id="GO:0006355">
    <property type="term" value="P:regulation of DNA-templated transcription"/>
    <property type="evidence" value="ECO:0007669"/>
    <property type="project" value="InterPro"/>
</dbReference>